<comment type="caution">
    <text evidence="1">The sequence shown here is derived from an EMBL/GenBank/DDBJ whole genome shotgun (WGS) entry which is preliminary data.</text>
</comment>
<gene>
    <name evidence="1" type="ORF">CTRU02_202691</name>
</gene>
<sequence>MTDQRPKLLCLHGGGANAMIFEIQLIRLQRALNSRFDLVFLDAPIETAPGPGVLPVFEGCEPYRRWVSDDTATPEDEFQAQKDKAMDILKTYMKEKGPFAGLVGFSQGARAASSLLLEQQREPFVDGKLFGVFLCGTFPPFVPHEEIITAPTVHVIGLEDFYKPLSEQLYEHCSDKVMRRVMRFPGGHHLPTSPEALQVIASMILGAYKESTRD</sequence>
<keyword evidence="2" id="KW-1185">Reference proteome</keyword>
<reference evidence="1 2" key="1">
    <citation type="journal article" date="2020" name="Phytopathology">
        <title>Genome Sequence Resources of Colletotrichum truncatum, C. plurivorum, C. musicola, and C. sojae: Four Species Pathogenic to Soybean (Glycine max).</title>
        <authorList>
            <person name="Rogerio F."/>
            <person name="Boufleur T.R."/>
            <person name="Ciampi-Guillardi M."/>
            <person name="Sukno S.A."/>
            <person name="Thon M.R."/>
            <person name="Massola Junior N.S."/>
            <person name="Baroncelli R."/>
        </authorList>
    </citation>
    <scope>NUCLEOTIDE SEQUENCE [LARGE SCALE GENOMIC DNA]</scope>
    <source>
        <strain evidence="1 2">CMES1059</strain>
    </source>
</reference>
<organism evidence="1 2">
    <name type="scientific">Colletotrichum truncatum</name>
    <name type="common">Anthracnose fungus</name>
    <name type="synonym">Colletotrichum capsici</name>
    <dbReference type="NCBI Taxonomy" id="5467"/>
    <lineage>
        <taxon>Eukaryota</taxon>
        <taxon>Fungi</taxon>
        <taxon>Dikarya</taxon>
        <taxon>Ascomycota</taxon>
        <taxon>Pezizomycotina</taxon>
        <taxon>Sordariomycetes</taxon>
        <taxon>Hypocreomycetidae</taxon>
        <taxon>Glomerellales</taxon>
        <taxon>Glomerellaceae</taxon>
        <taxon>Colletotrichum</taxon>
        <taxon>Colletotrichum truncatum species complex</taxon>
    </lineage>
</organism>
<dbReference type="EMBL" id="VUJX02000001">
    <property type="protein sequence ID" value="KAL0944804.1"/>
    <property type="molecule type" value="Genomic_DNA"/>
</dbReference>
<dbReference type="Proteomes" id="UP000805649">
    <property type="component" value="Unassembled WGS sequence"/>
</dbReference>
<accession>A0ACC3ZKX8</accession>
<proteinExistence type="predicted"/>
<evidence type="ECO:0000313" key="2">
    <source>
        <dbReference type="Proteomes" id="UP000805649"/>
    </source>
</evidence>
<evidence type="ECO:0000313" key="1">
    <source>
        <dbReference type="EMBL" id="KAL0944804.1"/>
    </source>
</evidence>
<name>A0ACC3ZKX8_COLTU</name>
<protein>
    <submittedName>
        <fullName evidence="1">Oxidoreductase</fullName>
    </submittedName>
</protein>